<gene>
    <name evidence="1" type="ORF">SAMN05216199_3414</name>
</gene>
<sequence length="108" mass="11445">MARLFWVALGAAAGVYAVRKVTKAAEAYTPTGVAHGLSDFADGLRELADAVREGMSEREEQLRLALGIDAGTDGTGSETLGGHAARLDAETARRLIEDPTGRFDTRAR</sequence>
<accession>A0A1H9X4H1</accession>
<dbReference type="STRING" id="587636.SAMN05216199_3414"/>
<dbReference type="Pfam" id="PF19664">
    <property type="entry name" value="DUF6167"/>
    <property type="match status" value="1"/>
</dbReference>
<reference evidence="2" key="1">
    <citation type="submission" date="2016-10" db="EMBL/GenBank/DDBJ databases">
        <authorList>
            <person name="Varghese N."/>
            <person name="Submissions S."/>
        </authorList>
    </citation>
    <scope>NUCLEOTIDE SEQUENCE [LARGE SCALE GENOMIC DNA]</scope>
    <source>
        <strain evidence="2">CGMCC 1.6963</strain>
    </source>
</reference>
<protein>
    <recommendedName>
        <fullName evidence="3">Secreted protein</fullName>
    </recommendedName>
</protein>
<organism evidence="1 2">
    <name type="scientific">Pedococcus cremeus</name>
    <dbReference type="NCBI Taxonomy" id="587636"/>
    <lineage>
        <taxon>Bacteria</taxon>
        <taxon>Bacillati</taxon>
        <taxon>Actinomycetota</taxon>
        <taxon>Actinomycetes</taxon>
        <taxon>Micrococcales</taxon>
        <taxon>Intrasporangiaceae</taxon>
        <taxon>Pedococcus</taxon>
    </lineage>
</organism>
<evidence type="ECO:0000313" key="2">
    <source>
        <dbReference type="Proteomes" id="UP000199019"/>
    </source>
</evidence>
<dbReference type="EMBL" id="FOHB01000006">
    <property type="protein sequence ID" value="SES40767.1"/>
    <property type="molecule type" value="Genomic_DNA"/>
</dbReference>
<keyword evidence="2" id="KW-1185">Reference proteome</keyword>
<dbReference type="AlphaFoldDB" id="A0A1H9X4H1"/>
<dbReference type="Proteomes" id="UP000199019">
    <property type="component" value="Unassembled WGS sequence"/>
</dbReference>
<dbReference type="RefSeq" id="WP_177180390.1">
    <property type="nucleotide sequence ID" value="NZ_FOHB01000006.1"/>
</dbReference>
<evidence type="ECO:0000313" key="1">
    <source>
        <dbReference type="EMBL" id="SES40767.1"/>
    </source>
</evidence>
<proteinExistence type="predicted"/>
<dbReference type="InterPro" id="IPR046165">
    <property type="entry name" value="DUF6167"/>
</dbReference>
<evidence type="ECO:0008006" key="3">
    <source>
        <dbReference type="Google" id="ProtNLM"/>
    </source>
</evidence>
<name>A0A1H9X4H1_9MICO</name>